<feature type="domain" description="AIR9-like A9" evidence="4">
    <location>
        <begin position="477"/>
        <end position="558"/>
    </location>
</feature>
<evidence type="ECO:0000313" key="6">
    <source>
        <dbReference type="Proteomes" id="UP000036987"/>
    </source>
</evidence>
<name>A0A0K9PXT5_ZOSMR</name>
<dbReference type="PANTHER" id="PTHR31149">
    <property type="entry name" value="EXPRESSED PROTEIN"/>
    <property type="match status" value="1"/>
</dbReference>
<gene>
    <name evidence="5" type="ORF">ZOSMA_155G00380</name>
</gene>
<evidence type="ECO:0000259" key="3">
    <source>
        <dbReference type="Pfam" id="PF23080"/>
    </source>
</evidence>
<protein>
    <submittedName>
        <fullName evidence="5">Uncharacterized protein</fullName>
    </submittedName>
</protein>
<organism evidence="5 6">
    <name type="scientific">Zostera marina</name>
    <name type="common">Eelgrass</name>
    <dbReference type="NCBI Taxonomy" id="29655"/>
    <lineage>
        <taxon>Eukaryota</taxon>
        <taxon>Viridiplantae</taxon>
        <taxon>Streptophyta</taxon>
        <taxon>Embryophyta</taxon>
        <taxon>Tracheophyta</taxon>
        <taxon>Spermatophyta</taxon>
        <taxon>Magnoliopsida</taxon>
        <taxon>Liliopsida</taxon>
        <taxon>Zosteraceae</taxon>
        <taxon>Zostera</taxon>
    </lineage>
</organism>
<feature type="compositionally biased region" description="Low complexity" evidence="2">
    <location>
        <begin position="398"/>
        <end position="408"/>
    </location>
</feature>
<feature type="region of interest" description="Disordered" evidence="2">
    <location>
        <begin position="389"/>
        <end position="414"/>
    </location>
</feature>
<dbReference type="FunFam" id="2.60.40.2700:FF:000001">
    <property type="entry name" value="Transmembrane protein"/>
    <property type="match status" value="1"/>
</dbReference>
<evidence type="ECO:0000256" key="2">
    <source>
        <dbReference type="SAM" id="MobiDB-lite"/>
    </source>
</evidence>
<dbReference type="Pfam" id="PF23197">
    <property type="entry name" value="IG_AIR9"/>
    <property type="match status" value="1"/>
</dbReference>
<dbReference type="PANTHER" id="PTHR31149:SF10">
    <property type="entry name" value="OS05G0100900 PROTEIN"/>
    <property type="match status" value="1"/>
</dbReference>
<dbReference type="OrthoDB" id="1937889at2759"/>
<evidence type="ECO:0000259" key="4">
    <source>
        <dbReference type="Pfam" id="PF23197"/>
    </source>
</evidence>
<feature type="coiled-coil region" evidence="1">
    <location>
        <begin position="35"/>
        <end position="69"/>
    </location>
</feature>
<dbReference type="InterPro" id="IPR055474">
    <property type="entry name" value="DUF7046"/>
</dbReference>
<dbReference type="EMBL" id="LFYR01000607">
    <property type="protein sequence ID" value="KMZ73040.1"/>
    <property type="molecule type" value="Genomic_DNA"/>
</dbReference>
<dbReference type="Gene3D" id="2.60.40.2700">
    <property type="match status" value="1"/>
</dbReference>
<dbReference type="AlphaFoldDB" id="A0A0K9PXT5"/>
<reference evidence="6" key="1">
    <citation type="journal article" date="2016" name="Nature">
        <title>The genome of the seagrass Zostera marina reveals angiosperm adaptation to the sea.</title>
        <authorList>
            <person name="Olsen J.L."/>
            <person name="Rouze P."/>
            <person name="Verhelst B."/>
            <person name="Lin Y.-C."/>
            <person name="Bayer T."/>
            <person name="Collen J."/>
            <person name="Dattolo E."/>
            <person name="De Paoli E."/>
            <person name="Dittami S."/>
            <person name="Maumus F."/>
            <person name="Michel G."/>
            <person name="Kersting A."/>
            <person name="Lauritano C."/>
            <person name="Lohaus R."/>
            <person name="Toepel M."/>
            <person name="Tonon T."/>
            <person name="Vanneste K."/>
            <person name="Amirebrahimi M."/>
            <person name="Brakel J."/>
            <person name="Bostroem C."/>
            <person name="Chovatia M."/>
            <person name="Grimwood J."/>
            <person name="Jenkins J.W."/>
            <person name="Jueterbock A."/>
            <person name="Mraz A."/>
            <person name="Stam W.T."/>
            <person name="Tice H."/>
            <person name="Bornberg-Bauer E."/>
            <person name="Green P.J."/>
            <person name="Pearson G.A."/>
            <person name="Procaccini G."/>
            <person name="Duarte C.M."/>
            <person name="Schmutz J."/>
            <person name="Reusch T.B.H."/>
            <person name="Van de Peer Y."/>
        </authorList>
    </citation>
    <scope>NUCLEOTIDE SEQUENCE [LARGE SCALE GENOMIC DNA]</scope>
    <source>
        <strain evidence="6">cv. Finnish</strain>
    </source>
</reference>
<comment type="caution">
    <text evidence="5">The sequence shown here is derived from an EMBL/GenBank/DDBJ whole genome shotgun (WGS) entry which is preliminary data.</text>
</comment>
<dbReference type="OMA" id="EPSGWKQ"/>
<dbReference type="STRING" id="29655.A0A0K9PXT5"/>
<feature type="domain" description="DUF7046" evidence="3">
    <location>
        <begin position="595"/>
        <end position="686"/>
    </location>
</feature>
<evidence type="ECO:0000256" key="1">
    <source>
        <dbReference type="SAM" id="Coils"/>
    </source>
</evidence>
<proteinExistence type="predicted"/>
<evidence type="ECO:0000313" key="5">
    <source>
        <dbReference type="EMBL" id="KMZ73040.1"/>
    </source>
</evidence>
<accession>A0A0K9PXT5</accession>
<keyword evidence="6" id="KW-1185">Reference proteome</keyword>
<keyword evidence="1" id="KW-0175">Coiled coil</keyword>
<dbReference type="Proteomes" id="UP000036987">
    <property type="component" value="Unassembled WGS sequence"/>
</dbReference>
<dbReference type="Pfam" id="PF23080">
    <property type="entry name" value="DUF7046"/>
    <property type="match status" value="1"/>
</dbReference>
<sequence length="691" mass="77935">MGTLDSGQVEVGNLGGRLSGSNIGVESLFQVIKAVEAAENIIRKQLEENNQLKDELWQKNQELEKYKSDATKFPRSFGSVYPKDEPTPTSYAMITLYPEDNMEHANAKIPNVSQKFPSSRTLSPIRDWKEGEQDQRIRSSLNGSLQTSKLISTDNNRKQDLLFKIREHEEEISQLKIHLSDFFVKEARIYNEKYTLEKRIAHMRMAFDQQQKDLVDAESKALSYRQDIIEENIRLTYALQEVQQERSTFIISLLPLLSEYGLQPPVHDANSIVGNLKILFKHIQAKLIITEEKLKESQYHIAPWCTDTSNASNGVLHSTSQLLGKTLIFHPQDLVQFEAISNPKIKNNLDIVVQTPHSHEYSPIASPSCARSRADLEVLDLQSLKDKPNGSCVENLDNGNNGSSPNNSAENKIDGSEAYGHQHELHDRESSLVTASGNSHNIAQRLDDQNLPSYLPPVLEVPISSISEEEDPLPAIEGLKIFGEAFPGREVQACGYSINGATNCNFEWVRHLENGSINQIKGAKNPVYFVTADDVNSHLAIEVQPMDNRNRKGEIIKVFANDERRITCDPQMQAEIDKSLSTGYSSYDLSISIGVQNLWEHAILVIKRETYNIKYNGPCDVMEKFSPNTEIKVSYEQSNEFSIQSGNGSECLLRTYSSNSLLRDTIVLILRLFKTKAIEKAKGKKKGFFFK</sequence>
<dbReference type="InterPro" id="IPR056284">
    <property type="entry name" value="AIR9-like_A9"/>
</dbReference>